<name>A0A562TC96_CHIJA</name>
<dbReference type="OrthoDB" id="6058208at2"/>
<dbReference type="Proteomes" id="UP000316778">
    <property type="component" value="Unassembled WGS sequence"/>
</dbReference>
<feature type="chain" id="PRO_5021792884" description="Carboxypeptidase family protein" evidence="1">
    <location>
        <begin position="29"/>
        <end position="213"/>
    </location>
</feature>
<keyword evidence="1" id="KW-0732">Signal</keyword>
<evidence type="ECO:0008006" key="4">
    <source>
        <dbReference type="Google" id="ProtNLM"/>
    </source>
</evidence>
<keyword evidence="3" id="KW-1185">Reference proteome</keyword>
<evidence type="ECO:0000313" key="3">
    <source>
        <dbReference type="Proteomes" id="UP000316778"/>
    </source>
</evidence>
<accession>A0A562TC96</accession>
<dbReference type="RefSeq" id="WP_145710303.1">
    <property type="nucleotide sequence ID" value="NZ_BAAAFY010000001.1"/>
</dbReference>
<organism evidence="2 3">
    <name type="scientific">Chitinophaga japonensis</name>
    <name type="common">Flexibacter japonensis</name>
    <dbReference type="NCBI Taxonomy" id="104662"/>
    <lineage>
        <taxon>Bacteria</taxon>
        <taxon>Pseudomonadati</taxon>
        <taxon>Bacteroidota</taxon>
        <taxon>Chitinophagia</taxon>
        <taxon>Chitinophagales</taxon>
        <taxon>Chitinophagaceae</taxon>
        <taxon>Chitinophaga</taxon>
    </lineage>
</organism>
<proteinExistence type="predicted"/>
<evidence type="ECO:0000256" key="1">
    <source>
        <dbReference type="SAM" id="SignalP"/>
    </source>
</evidence>
<evidence type="ECO:0000313" key="2">
    <source>
        <dbReference type="EMBL" id="TWI91139.1"/>
    </source>
</evidence>
<dbReference type="AlphaFoldDB" id="A0A562TC96"/>
<protein>
    <recommendedName>
        <fullName evidence="4">Carboxypeptidase family protein</fullName>
    </recommendedName>
</protein>
<dbReference type="EMBL" id="VLLG01000002">
    <property type="protein sequence ID" value="TWI91139.1"/>
    <property type="molecule type" value="Genomic_DNA"/>
</dbReference>
<gene>
    <name evidence="2" type="ORF">LX66_0501</name>
</gene>
<feature type="signal peptide" evidence="1">
    <location>
        <begin position="1"/>
        <end position="28"/>
    </location>
</feature>
<dbReference type="SUPFAM" id="SSF117074">
    <property type="entry name" value="Hypothetical protein PA1324"/>
    <property type="match status" value="1"/>
</dbReference>
<reference evidence="2 3" key="1">
    <citation type="journal article" date="2013" name="Stand. Genomic Sci.">
        <title>Genomic Encyclopedia of Type Strains, Phase I: The one thousand microbial genomes (KMG-I) project.</title>
        <authorList>
            <person name="Kyrpides N.C."/>
            <person name="Woyke T."/>
            <person name="Eisen J.A."/>
            <person name="Garrity G."/>
            <person name="Lilburn T.G."/>
            <person name="Beck B.J."/>
            <person name="Whitman W.B."/>
            <person name="Hugenholtz P."/>
            <person name="Klenk H.P."/>
        </authorList>
    </citation>
    <scope>NUCLEOTIDE SEQUENCE [LARGE SCALE GENOMIC DNA]</scope>
    <source>
        <strain evidence="2 3">DSM 13484</strain>
    </source>
</reference>
<sequence length="213" mass="24537">MNTANKTHRRRIFPALAFLLLCSFNASAQYVEPERDDTIRLMPKTPFDTISAKQALMKGKATIKGVAFTKPKTAFGYKAPLEKRIYANKIKVILFPYSPYWEEYLGLKKKVNPKKLKFAFIHPDAWKYRLEAITNSDGEFTFPNMKPGKYYIEGVLNWSSGAYYDQYTGSGYGSYGNTTNYYERKYYNVGHADLLQKIVEVTAEDEVVKIKLK</sequence>
<comment type="caution">
    <text evidence="2">The sequence shown here is derived from an EMBL/GenBank/DDBJ whole genome shotgun (WGS) entry which is preliminary data.</text>
</comment>